<evidence type="ECO:0000313" key="3">
    <source>
        <dbReference type="EMBL" id="GAH75710.1"/>
    </source>
</evidence>
<dbReference type="Gene3D" id="1.20.1250.20">
    <property type="entry name" value="MFS general substrate transporter like domains"/>
    <property type="match status" value="1"/>
</dbReference>
<dbReference type="PANTHER" id="PTHR43129">
    <property type="entry name" value="FOSMIDOMYCIN RESISTANCE PROTEIN"/>
    <property type="match status" value="1"/>
</dbReference>
<keyword evidence="1" id="KW-0812">Transmembrane</keyword>
<gene>
    <name evidence="3" type="ORF">S03H2_44241</name>
</gene>
<protein>
    <recommendedName>
        <fullName evidence="2">Major facilitator superfamily (MFS) profile domain-containing protein</fullName>
    </recommendedName>
</protein>
<dbReference type="PROSITE" id="PS50850">
    <property type="entry name" value="MFS"/>
    <property type="match status" value="1"/>
</dbReference>
<evidence type="ECO:0000256" key="1">
    <source>
        <dbReference type="SAM" id="Phobius"/>
    </source>
</evidence>
<name>X1J2G2_9ZZZZ</name>
<dbReference type="InterPro" id="IPR011701">
    <property type="entry name" value="MFS"/>
</dbReference>
<dbReference type="EMBL" id="BARU01027648">
    <property type="protein sequence ID" value="GAH75710.1"/>
    <property type="molecule type" value="Genomic_DNA"/>
</dbReference>
<comment type="caution">
    <text evidence="3">The sequence shown here is derived from an EMBL/GenBank/DDBJ whole genome shotgun (WGS) entry which is preliminary data.</text>
</comment>
<proteinExistence type="predicted"/>
<keyword evidence="1" id="KW-1133">Transmembrane helix</keyword>
<feature type="transmembrane region" description="Helical" evidence="1">
    <location>
        <begin position="138"/>
        <end position="160"/>
    </location>
</feature>
<dbReference type="SUPFAM" id="SSF103473">
    <property type="entry name" value="MFS general substrate transporter"/>
    <property type="match status" value="1"/>
</dbReference>
<dbReference type="GO" id="GO:0022857">
    <property type="term" value="F:transmembrane transporter activity"/>
    <property type="evidence" value="ECO:0007669"/>
    <property type="project" value="InterPro"/>
</dbReference>
<dbReference type="AlphaFoldDB" id="X1J2G2"/>
<dbReference type="PANTHER" id="PTHR43129:SF1">
    <property type="entry name" value="FOSMIDOMYCIN RESISTANCE PROTEIN"/>
    <property type="match status" value="1"/>
</dbReference>
<sequence>STISFIPLFIVDHFGASEESAGAMLALVFSAGLWAGLLGGYLSDRVGRVPVILVASFIAGPIIYLLNLVPYGWGISAVLLAIGMARHMPMPVSEAYIIGQTSERNRSTILGIYYFGSRGGPGAIMPVLGYLIDQFGFYTSFSIMGATLVVVTLGCSIFLWGSGD</sequence>
<feature type="transmembrane region" description="Helical" evidence="1">
    <location>
        <begin position="110"/>
        <end position="132"/>
    </location>
</feature>
<dbReference type="Pfam" id="PF07690">
    <property type="entry name" value="MFS_1"/>
    <property type="match status" value="1"/>
</dbReference>
<keyword evidence="1" id="KW-0472">Membrane</keyword>
<reference evidence="3" key="1">
    <citation type="journal article" date="2014" name="Front. Microbiol.">
        <title>High frequency of phylogenetically diverse reductive dehalogenase-homologous genes in deep subseafloor sedimentary metagenomes.</title>
        <authorList>
            <person name="Kawai M."/>
            <person name="Futagami T."/>
            <person name="Toyoda A."/>
            <person name="Takaki Y."/>
            <person name="Nishi S."/>
            <person name="Hori S."/>
            <person name="Arai W."/>
            <person name="Tsubouchi T."/>
            <person name="Morono Y."/>
            <person name="Uchiyama I."/>
            <person name="Ito T."/>
            <person name="Fujiyama A."/>
            <person name="Inagaki F."/>
            <person name="Takami H."/>
        </authorList>
    </citation>
    <scope>NUCLEOTIDE SEQUENCE</scope>
    <source>
        <strain evidence="3">Expedition CK06-06</strain>
    </source>
</reference>
<evidence type="ECO:0000259" key="2">
    <source>
        <dbReference type="PROSITE" id="PS50850"/>
    </source>
</evidence>
<dbReference type="GO" id="GO:0005886">
    <property type="term" value="C:plasma membrane"/>
    <property type="evidence" value="ECO:0007669"/>
    <property type="project" value="TreeGrafter"/>
</dbReference>
<dbReference type="InterPro" id="IPR036259">
    <property type="entry name" value="MFS_trans_sf"/>
</dbReference>
<organism evidence="3">
    <name type="scientific">marine sediment metagenome</name>
    <dbReference type="NCBI Taxonomy" id="412755"/>
    <lineage>
        <taxon>unclassified sequences</taxon>
        <taxon>metagenomes</taxon>
        <taxon>ecological metagenomes</taxon>
    </lineage>
</organism>
<feature type="non-terminal residue" evidence="3">
    <location>
        <position position="1"/>
    </location>
</feature>
<accession>X1J2G2</accession>
<dbReference type="InterPro" id="IPR020846">
    <property type="entry name" value="MFS_dom"/>
</dbReference>
<feature type="domain" description="Major facilitator superfamily (MFS) profile" evidence="2">
    <location>
        <begin position="1"/>
        <end position="164"/>
    </location>
</feature>
<feature type="transmembrane region" description="Helical" evidence="1">
    <location>
        <begin position="49"/>
        <end position="66"/>
    </location>
</feature>
<feature type="transmembrane region" description="Helical" evidence="1">
    <location>
        <begin position="20"/>
        <end position="42"/>
    </location>
</feature>